<organism evidence="7 8">
    <name type="scientific">Actinospica acidithermotolerans</name>
    <dbReference type="NCBI Taxonomy" id="2828514"/>
    <lineage>
        <taxon>Bacteria</taxon>
        <taxon>Bacillati</taxon>
        <taxon>Actinomycetota</taxon>
        <taxon>Actinomycetes</taxon>
        <taxon>Catenulisporales</taxon>
        <taxon>Actinospicaceae</taxon>
        <taxon>Actinospica</taxon>
    </lineage>
</organism>
<comment type="similarity">
    <text evidence="6">Belongs to the methyltransferase superfamily. RNA methyltransferase RsmG family.</text>
</comment>
<feature type="binding site" evidence="6">
    <location>
        <begin position="129"/>
        <end position="130"/>
    </location>
    <ligand>
        <name>S-adenosyl-L-methionine</name>
        <dbReference type="ChEBI" id="CHEBI:59789"/>
    </ligand>
</feature>
<gene>
    <name evidence="6 7" type="primary">rsmG</name>
    <name evidence="7" type="ORF">KDK95_00645</name>
</gene>
<evidence type="ECO:0000256" key="2">
    <source>
        <dbReference type="ARBA" id="ARBA00022552"/>
    </source>
</evidence>
<evidence type="ECO:0000313" key="7">
    <source>
        <dbReference type="EMBL" id="MBR7824799.1"/>
    </source>
</evidence>
<dbReference type="EC" id="2.1.1.-" evidence="6"/>
<dbReference type="GO" id="GO:0070043">
    <property type="term" value="F:rRNA (guanine-N7-)-methyltransferase activity"/>
    <property type="evidence" value="ECO:0007669"/>
    <property type="project" value="UniProtKB-UniRule"/>
</dbReference>
<name>A0A941E918_9ACTN</name>
<dbReference type="Gene3D" id="3.40.50.150">
    <property type="entry name" value="Vaccinia Virus protein VP39"/>
    <property type="match status" value="1"/>
</dbReference>
<keyword evidence="8" id="KW-1185">Reference proteome</keyword>
<dbReference type="EMBL" id="JAGSOH010000001">
    <property type="protein sequence ID" value="MBR7824799.1"/>
    <property type="molecule type" value="Genomic_DNA"/>
</dbReference>
<evidence type="ECO:0000256" key="1">
    <source>
        <dbReference type="ARBA" id="ARBA00022490"/>
    </source>
</evidence>
<dbReference type="RefSeq" id="WP_249159946.1">
    <property type="nucleotide sequence ID" value="NZ_JAGSOH010000001.1"/>
</dbReference>
<dbReference type="PANTHER" id="PTHR31760">
    <property type="entry name" value="S-ADENOSYL-L-METHIONINE-DEPENDENT METHYLTRANSFERASES SUPERFAMILY PROTEIN"/>
    <property type="match status" value="1"/>
</dbReference>
<keyword evidence="1 6" id="KW-0963">Cytoplasm</keyword>
<dbReference type="NCBIfam" id="TIGR00138">
    <property type="entry name" value="rsmG_gidB"/>
    <property type="match status" value="1"/>
</dbReference>
<dbReference type="PANTHER" id="PTHR31760:SF0">
    <property type="entry name" value="S-ADENOSYL-L-METHIONINE-DEPENDENT METHYLTRANSFERASES SUPERFAMILY PROTEIN"/>
    <property type="match status" value="1"/>
</dbReference>
<dbReference type="InterPro" id="IPR003682">
    <property type="entry name" value="rRNA_ssu_MeTfrase_G"/>
</dbReference>
<dbReference type="Pfam" id="PF02527">
    <property type="entry name" value="GidB"/>
    <property type="match status" value="1"/>
</dbReference>
<evidence type="ECO:0000256" key="3">
    <source>
        <dbReference type="ARBA" id="ARBA00022603"/>
    </source>
</evidence>
<evidence type="ECO:0000256" key="5">
    <source>
        <dbReference type="ARBA" id="ARBA00022691"/>
    </source>
</evidence>
<accession>A0A941E918</accession>
<evidence type="ECO:0000256" key="4">
    <source>
        <dbReference type="ARBA" id="ARBA00022679"/>
    </source>
</evidence>
<dbReference type="HAMAP" id="MF_00074">
    <property type="entry name" value="16SrRNA_methyltr_G"/>
    <property type="match status" value="1"/>
</dbReference>
<evidence type="ECO:0000313" key="8">
    <source>
        <dbReference type="Proteomes" id="UP000676325"/>
    </source>
</evidence>
<sequence length="241" mass="25570">MSQDLSGCTLPLPPAEASTLFGASLPTMTRYAELLAGPGVERGLIGPREVERLWERHLLNCGAVAELIAPDLDVVDVGSGGGLPGLVLAIARPDLRMTLLEPLLRRTVFLSECVETLGLRNVEVRRGRAEEWAGRIGADLVTARAVAPLEKLVGWCLPLLAPKGRMLALKGEAAATELERVAPSLKALGAVEWGVVSVGAELGEAATRVVRIDLGAQGFRPAKAARPAKNVRSARTRRTPN</sequence>
<dbReference type="Proteomes" id="UP000676325">
    <property type="component" value="Unassembled WGS sequence"/>
</dbReference>
<dbReference type="SUPFAM" id="SSF53335">
    <property type="entry name" value="S-adenosyl-L-methionine-dependent methyltransferases"/>
    <property type="match status" value="1"/>
</dbReference>
<dbReference type="GO" id="GO:0005829">
    <property type="term" value="C:cytosol"/>
    <property type="evidence" value="ECO:0007669"/>
    <property type="project" value="TreeGrafter"/>
</dbReference>
<keyword evidence="4 6" id="KW-0808">Transferase</keyword>
<reference evidence="7" key="1">
    <citation type="submission" date="2021-04" db="EMBL/GenBank/DDBJ databases">
        <title>Genome based classification of Actinospica acidithermotolerans sp. nov., an actinobacterium isolated from an Indonesian hot spring.</title>
        <authorList>
            <person name="Kusuma A.B."/>
            <person name="Putra K.E."/>
            <person name="Nafisah S."/>
            <person name="Loh J."/>
            <person name="Nouioui I."/>
            <person name="Goodfellow M."/>
        </authorList>
    </citation>
    <scope>NUCLEOTIDE SEQUENCE</scope>
    <source>
        <strain evidence="7">MGRD01-02</strain>
    </source>
</reference>
<keyword evidence="3 6" id="KW-0489">Methyltransferase</keyword>
<dbReference type="InterPro" id="IPR029063">
    <property type="entry name" value="SAM-dependent_MTases_sf"/>
</dbReference>
<comment type="subcellular location">
    <subcellularLocation>
        <location evidence="6">Cytoplasm</location>
    </subcellularLocation>
</comment>
<keyword evidence="5 6" id="KW-0949">S-adenosyl-L-methionine</keyword>
<protein>
    <recommendedName>
        <fullName evidence="6">Ribosomal RNA small subunit methyltransferase G</fullName>
        <ecNumber evidence="6">2.1.1.-</ecNumber>
    </recommendedName>
    <alternativeName>
        <fullName evidence="6">16S rRNA 7-methylguanosine methyltransferase</fullName>
        <shortName evidence="6">16S rRNA m7G methyltransferase</shortName>
    </alternativeName>
</protein>
<comment type="caution">
    <text evidence="7">The sequence shown here is derived from an EMBL/GenBank/DDBJ whole genome shotgun (WGS) entry which is preliminary data.</text>
</comment>
<comment type="caution">
    <text evidence="6">Lacks conserved residue(s) required for the propagation of feature annotation.</text>
</comment>
<proteinExistence type="inferred from homology"/>
<evidence type="ECO:0000256" key="6">
    <source>
        <dbReference type="HAMAP-Rule" id="MF_00074"/>
    </source>
</evidence>
<feature type="binding site" evidence="6">
    <location>
        <position position="78"/>
    </location>
    <ligand>
        <name>S-adenosyl-L-methionine</name>
        <dbReference type="ChEBI" id="CHEBI:59789"/>
    </ligand>
</feature>
<feature type="binding site" evidence="6">
    <location>
        <position position="83"/>
    </location>
    <ligand>
        <name>S-adenosyl-L-methionine</name>
        <dbReference type="ChEBI" id="CHEBI:59789"/>
    </ligand>
</feature>
<feature type="binding site" evidence="6">
    <location>
        <position position="144"/>
    </location>
    <ligand>
        <name>S-adenosyl-L-methionine</name>
        <dbReference type="ChEBI" id="CHEBI:59789"/>
    </ligand>
</feature>
<comment type="function">
    <text evidence="6">Specifically methylates the N7 position of a guanine in 16S rRNA.</text>
</comment>
<keyword evidence="2 6" id="KW-0698">rRNA processing</keyword>
<dbReference type="AlphaFoldDB" id="A0A941E918"/>